<evidence type="ECO:0000313" key="11">
    <source>
        <dbReference type="Proteomes" id="UP001165090"/>
    </source>
</evidence>
<feature type="region of interest" description="Disordered" evidence="7">
    <location>
        <begin position="1185"/>
        <end position="1226"/>
    </location>
</feature>
<gene>
    <name evidence="10" type="ORF">VaNZ11_005135</name>
</gene>
<feature type="compositionally biased region" description="Basic and acidic residues" evidence="7">
    <location>
        <begin position="835"/>
        <end position="850"/>
    </location>
</feature>
<proteinExistence type="predicted"/>
<feature type="region of interest" description="Disordered" evidence="7">
    <location>
        <begin position="244"/>
        <end position="347"/>
    </location>
</feature>
<comment type="subcellular location">
    <subcellularLocation>
        <location evidence="1">Nucleus</location>
    </subcellularLocation>
</comment>
<dbReference type="PANTHER" id="PTHR47995:SF18">
    <property type="entry name" value="TRANSCRIPTION FACTOR MYB65"/>
    <property type="match status" value="1"/>
</dbReference>
<keyword evidence="11" id="KW-1185">Reference proteome</keyword>
<dbReference type="SUPFAM" id="SSF46689">
    <property type="entry name" value="Homeodomain-like"/>
    <property type="match status" value="1"/>
</dbReference>
<reference evidence="10 11" key="1">
    <citation type="journal article" date="2023" name="IScience">
        <title>Expanded male sex-determining region conserved during the evolution of homothallism in the green alga Volvox.</title>
        <authorList>
            <person name="Yamamoto K."/>
            <person name="Matsuzaki R."/>
            <person name="Mahakham W."/>
            <person name="Heman W."/>
            <person name="Sekimoto H."/>
            <person name="Kawachi M."/>
            <person name="Minakuchi Y."/>
            <person name="Toyoda A."/>
            <person name="Nozaki H."/>
        </authorList>
    </citation>
    <scope>NUCLEOTIDE SEQUENCE [LARGE SCALE GENOMIC DNA]</scope>
    <source>
        <strain evidence="10 11">NIES-4468</strain>
    </source>
</reference>
<keyword evidence="5" id="KW-0804">Transcription</keyword>
<keyword evidence="2" id="KW-0677">Repeat</keyword>
<feature type="domain" description="Myb-like" evidence="8">
    <location>
        <begin position="169"/>
        <end position="219"/>
    </location>
</feature>
<evidence type="ECO:0000256" key="7">
    <source>
        <dbReference type="SAM" id="MobiDB-lite"/>
    </source>
</evidence>
<dbReference type="EMBL" id="BSDZ01000013">
    <property type="protein sequence ID" value="GLI62597.1"/>
    <property type="molecule type" value="Genomic_DNA"/>
</dbReference>
<feature type="region of interest" description="Disordered" evidence="7">
    <location>
        <begin position="549"/>
        <end position="586"/>
    </location>
</feature>
<feature type="compositionally biased region" description="Low complexity" evidence="7">
    <location>
        <begin position="96"/>
        <end position="114"/>
    </location>
</feature>
<evidence type="ECO:0000256" key="5">
    <source>
        <dbReference type="ARBA" id="ARBA00023163"/>
    </source>
</evidence>
<dbReference type="CDD" id="cd00167">
    <property type="entry name" value="SANT"/>
    <property type="match status" value="2"/>
</dbReference>
<dbReference type="Gene3D" id="1.10.10.60">
    <property type="entry name" value="Homeodomain-like"/>
    <property type="match status" value="2"/>
</dbReference>
<dbReference type="SMART" id="SM00717">
    <property type="entry name" value="SANT"/>
    <property type="match status" value="2"/>
</dbReference>
<keyword evidence="3" id="KW-0805">Transcription regulation</keyword>
<evidence type="ECO:0000256" key="3">
    <source>
        <dbReference type="ARBA" id="ARBA00023015"/>
    </source>
</evidence>
<protein>
    <submittedName>
        <fullName evidence="10">Uncharacterized protein</fullName>
    </submittedName>
</protein>
<feature type="region of interest" description="Disordered" evidence="7">
    <location>
        <begin position="774"/>
        <end position="880"/>
    </location>
</feature>
<feature type="compositionally biased region" description="Low complexity" evidence="7">
    <location>
        <begin position="318"/>
        <end position="347"/>
    </location>
</feature>
<feature type="domain" description="HTH myb-type" evidence="9">
    <location>
        <begin position="123"/>
        <end position="168"/>
    </location>
</feature>
<dbReference type="PANTHER" id="PTHR47995">
    <property type="entry name" value="TRANSCRIPTION FACTOR MYB33-RELATED"/>
    <property type="match status" value="1"/>
</dbReference>
<feature type="region of interest" description="Disordered" evidence="7">
    <location>
        <begin position="47"/>
        <end position="117"/>
    </location>
</feature>
<feature type="compositionally biased region" description="Basic and acidic residues" evidence="7">
    <location>
        <begin position="279"/>
        <end position="288"/>
    </location>
</feature>
<dbReference type="PROSITE" id="PS50090">
    <property type="entry name" value="MYB_LIKE"/>
    <property type="match status" value="2"/>
</dbReference>
<feature type="compositionally biased region" description="Polar residues" evidence="7">
    <location>
        <begin position="1185"/>
        <end position="1194"/>
    </location>
</feature>
<feature type="domain" description="Myb-like" evidence="8">
    <location>
        <begin position="125"/>
        <end position="168"/>
    </location>
</feature>
<evidence type="ECO:0000256" key="2">
    <source>
        <dbReference type="ARBA" id="ARBA00022737"/>
    </source>
</evidence>
<feature type="compositionally biased region" description="Polar residues" evidence="7">
    <location>
        <begin position="247"/>
        <end position="260"/>
    </location>
</feature>
<dbReference type="Proteomes" id="UP001165090">
    <property type="component" value="Unassembled WGS sequence"/>
</dbReference>
<feature type="compositionally biased region" description="Low complexity" evidence="7">
    <location>
        <begin position="555"/>
        <end position="586"/>
    </location>
</feature>
<dbReference type="InterPro" id="IPR001005">
    <property type="entry name" value="SANT/Myb"/>
</dbReference>
<dbReference type="PROSITE" id="PS51294">
    <property type="entry name" value="HTH_MYB"/>
    <property type="match status" value="2"/>
</dbReference>
<evidence type="ECO:0000256" key="1">
    <source>
        <dbReference type="ARBA" id="ARBA00004123"/>
    </source>
</evidence>
<dbReference type="InterPro" id="IPR017930">
    <property type="entry name" value="Myb_dom"/>
</dbReference>
<evidence type="ECO:0000256" key="6">
    <source>
        <dbReference type="ARBA" id="ARBA00023242"/>
    </source>
</evidence>
<keyword evidence="6" id="KW-0539">Nucleus</keyword>
<feature type="domain" description="HTH myb-type" evidence="9">
    <location>
        <begin position="169"/>
        <end position="223"/>
    </location>
</feature>
<dbReference type="Pfam" id="PF00249">
    <property type="entry name" value="Myb_DNA-binding"/>
    <property type="match status" value="2"/>
</dbReference>
<accession>A0ABQ5RYA6</accession>
<keyword evidence="4" id="KW-0238">DNA-binding</keyword>
<feature type="compositionally biased region" description="Polar residues" evidence="7">
    <location>
        <begin position="805"/>
        <end position="820"/>
    </location>
</feature>
<feature type="compositionally biased region" description="Basic and acidic residues" evidence="7">
    <location>
        <begin position="47"/>
        <end position="61"/>
    </location>
</feature>
<evidence type="ECO:0000259" key="9">
    <source>
        <dbReference type="PROSITE" id="PS51294"/>
    </source>
</evidence>
<comment type="caution">
    <text evidence="10">The sequence shown here is derived from an EMBL/GenBank/DDBJ whole genome shotgun (WGS) entry which is preliminary data.</text>
</comment>
<dbReference type="InterPro" id="IPR009057">
    <property type="entry name" value="Homeodomain-like_sf"/>
</dbReference>
<feature type="compositionally biased region" description="Polar residues" evidence="7">
    <location>
        <begin position="67"/>
        <end position="77"/>
    </location>
</feature>
<evidence type="ECO:0000256" key="4">
    <source>
        <dbReference type="ARBA" id="ARBA00023125"/>
    </source>
</evidence>
<evidence type="ECO:0000259" key="8">
    <source>
        <dbReference type="PROSITE" id="PS50090"/>
    </source>
</evidence>
<evidence type="ECO:0000313" key="10">
    <source>
        <dbReference type="EMBL" id="GLI62597.1"/>
    </source>
</evidence>
<name>A0ABQ5RYA6_9CHLO</name>
<organism evidence="10 11">
    <name type="scientific">Volvox africanus</name>
    <dbReference type="NCBI Taxonomy" id="51714"/>
    <lineage>
        <taxon>Eukaryota</taxon>
        <taxon>Viridiplantae</taxon>
        <taxon>Chlorophyta</taxon>
        <taxon>core chlorophytes</taxon>
        <taxon>Chlorophyceae</taxon>
        <taxon>CS clade</taxon>
        <taxon>Chlamydomonadales</taxon>
        <taxon>Volvocaceae</taxon>
        <taxon>Volvox</taxon>
    </lineage>
</organism>
<sequence length="1226" mass="127446">MYKETIVMNEFNLIVSACCPTLHLCPFYNGHTLFLHFSITKRRLNKNSEPRAEMEKWRQGAEECESPSMSTTATDESSGCEDVLEHEATSSRRGPSGARATSGSHGTSGSASLGDPLARTPYRAWTKEEDELLRTLVDAHGANKWTEIAGGLPGRTGKSCRLRWVNQLRGDLLTGAFTPAEDQKIVEMQATYGNKWSAIARELPGRTDNMVKNRWNSYLKRRVEMGRAIALSLGLGLTVAPSPPVESANTDTIFQQQMLVTPSPRRRRSGDGWATATSEGRERQRRSLEQNSGAATSSIGGRSGGGGRRSNSRGRGAGSRSGTSSLSGCGQQLQQQQQPAASSAVQASSGRAPTSLLSSQVASSLSALQSAASAPGSTILSQSPPFRFAAPVLTGNPAPQPLPVWHPGIPGPHVSNHPGAVPVFRGQCPHLQSVGGPSLAGITEAVGATIPTVGSHVLPMPPAGLIPNPMLSAGPGASVSASHRSSPSVIQQAGLGAFGGLPAPGLVQAAPNAPDVGIGNGASIMSTPRVLQLAHGGCANLGTVVPHTGLLGEHPLQPQAQPTAQQQPLEGLPRQPQQQLQQPQALANAASGFTLLQGVPQQPTPTPAPFDRESDSANAQRLALLQQYFMRHLPAEQAAIAAAAALNLFQQTAAVEAQRAAVVTNQHHPQQPPAIPFAMQGSGGLPTVPEVQVAPQASQTTPWMASAPGTRQSAGASAAAFPNLPLMASACTFSLSGSAYGAHPTAATAAVPMPIPGAAAPPVFVAAAASTGLSGISQGGSPPKRRRDGRAQPAVSFADLRLTRAFSTERPQQRHLQPSGRSLAVQEHQPQRSNEPVHDASSRRCGRNLDKYPAPQSCPEPSSRMPRSDGQMARRQEVAAPRHALETAAATAARSMSATSSAPADVGNELMTDSAGLQLTELLMASPIREQQQCAAHEMFILSGSSPEGSPPKGCAGVKPTERAGTARVATASGATCLVPTQGASVTAAGGDAGNPEQQSLESHPTAIAEAMLWEAESGTCPRDNAATTAIAGGSEEGKPVASVAATFPAAHDIQCPTSFIPFEGPRRGSHSGHYHHHHHYHPHHHRAIGQSYGKYDGLTPHGSHDVQYAGQLEFLGHELCGFLADNPMGIPTPVDLSPMTGSMSDLAAAAGDDDDAHGAVDSLPTDWHLDSLLDKQHLPWSTAELATNGSSPRDQPVEGNAVGDGLCKSNGGSGAGLGQQALTGR</sequence>